<protein>
    <recommendedName>
        <fullName evidence="7">Protein-L-isoaspartate O-methyltransferase</fullName>
        <ecNumber evidence="7">2.1.1.77</ecNumber>
    </recommendedName>
    <alternativeName>
        <fullName evidence="7">L-isoaspartyl protein carboxyl methyltransferase</fullName>
    </alternativeName>
    <alternativeName>
        <fullName evidence="7">Protein L-isoaspartyl methyltransferase</fullName>
    </alternativeName>
    <alternativeName>
        <fullName evidence="7">Protein-beta-aspartate methyltransferase</fullName>
        <shortName evidence="7">PIMT</shortName>
    </alternativeName>
</protein>
<evidence type="ECO:0000256" key="3">
    <source>
        <dbReference type="ARBA" id="ARBA00022490"/>
    </source>
</evidence>
<dbReference type="EMBL" id="JBEWZI010000013">
    <property type="protein sequence ID" value="MET7015081.1"/>
    <property type="molecule type" value="Genomic_DNA"/>
</dbReference>
<dbReference type="Proteomes" id="UP001549691">
    <property type="component" value="Unassembled WGS sequence"/>
</dbReference>
<comment type="function">
    <text evidence="7">Catalyzes the methyl esterification of L-isoaspartyl residues in peptides and proteins that result from spontaneous decomposition of normal L-aspartyl and L-asparaginyl residues. It plays a role in the repair and/or degradation of damaged proteins.</text>
</comment>
<evidence type="ECO:0000256" key="5">
    <source>
        <dbReference type="ARBA" id="ARBA00022679"/>
    </source>
</evidence>
<proteinExistence type="inferred from homology"/>
<evidence type="ECO:0000313" key="9">
    <source>
        <dbReference type="Proteomes" id="UP001549691"/>
    </source>
</evidence>
<keyword evidence="9" id="KW-1185">Reference proteome</keyword>
<evidence type="ECO:0000256" key="6">
    <source>
        <dbReference type="ARBA" id="ARBA00022691"/>
    </source>
</evidence>
<evidence type="ECO:0000256" key="4">
    <source>
        <dbReference type="ARBA" id="ARBA00022603"/>
    </source>
</evidence>
<evidence type="ECO:0000256" key="1">
    <source>
        <dbReference type="ARBA" id="ARBA00004496"/>
    </source>
</evidence>
<dbReference type="NCBIfam" id="NF001453">
    <property type="entry name" value="PRK00312.1"/>
    <property type="match status" value="1"/>
</dbReference>
<accession>A0ABV2TMD6</accession>
<evidence type="ECO:0000313" key="8">
    <source>
        <dbReference type="EMBL" id="MET7015081.1"/>
    </source>
</evidence>
<comment type="catalytic activity">
    <reaction evidence="7">
        <text>[protein]-L-isoaspartate + S-adenosyl-L-methionine = [protein]-L-isoaspartate alpha-methyl ester + S-adenosyl-L-homocysteine</text>
        <dbReference type="Rhea" id="RHEA:12705"/>
        <dbReference type="Rhea" id="RHEA-COMP:12143"/>
        <dbReference type="Rhea" id="RHEA-COMP:12144"/>
        <dbReference type="ChEBI" id="CHEBI:57856"/>
        <dbReference type="ChEBI" id="CHEBI:59789"/>
        <dbReference type="ChEBI" id="CHEBI:90596"/>
        <dbReference type="ChEBI" id="CHEBI:90598"/>
        <dbReference type="EC" id="2.1.1.77"/>
    </reaction>
</comment>
<gene>
    <name evidence="7" type="primary">pcm</name>
    <name evidence="8" type="ORF">ABXR19_12835</name>
</gene>
<dbReference type="InterPro" id="IPR029063">
    <property type="entry name" value="SAM-dependent_MTases_sf"/>
</dbReference>
<dbReference type="RefSeq" id="WP_354601543.1">
    <property type="nucleotide sequence ID" value="NZ_JBEWZI010000013.1"/>
</dbReference>
<organism evidence="8 9">
    <name type="scientific">Uliginosibacterium flavum</name>
    <dbReference type="NCBI Taxonomy" id="1396831"/>
    <lineage>
        <taxon>Bacteria</taxon>
        <taxon>Pseudomonadati</taxon>
        <taxon>Pseudomonadota</taxon>
        <taxon>Betaproteobacteria</taxon>
        <taxon>Rhodocyclales</taxon>
        <taxon>Zoogloeaceae</taxon>
        <taxon>Uliginosibacterium</taxon>
    </lineage>
</organism>
<keyword evidence="5 7" id="KW-0808">Transferase</keyword>
<comment type="similarity">
    <text evidence="2 7">Belongs to the methyltransferase superfamily. L-isoaspartyl/D-aspartyl protein methyltransferase family.</text>
</comment>
<dbReference type="EC" id="2.1.1.77" evidence="7"/>
<dbReference type="PANTHER" id="PTHR11579">
    <property type="entry name" value="PROTEIN-L-ISOASPARTATE O-METHYLTRANSFERASE"/>
    <property type="match status" value="1"/>
</dbReference>
<dbReference type="PROSITE" id="PS01279">
    <property type="entry name" value="PCMT"/>
    <property type="match status" value="1"/>
</dbReference>
<comment type="subcellular location">
    <subcellularLocation>
        <location evidence="1 7">Cytoplasm</location>
    </subcellularLocation>
</comment>
<evidence type="ECO:0000256" key="2">
    <source>
        <dbReference type="ARBA" id="ARBA00005369"/>
    </source>
</evidence>
<evidence type="ECO:0000256" key="7">
    <source>
        <dbReference type="HAMAP-Rule" id="MF_00090"/>
    </source>
</evidence>
<keyword evidence="4 7" id="KW-0489">Methyltransferase</keyword>
<keyword evidence="3 7" id="KW-0963">Cytoplasm</keyword>
<dbReference type="InterPro" id="IPR000682">
    <property type="entry name" value="PCMT"/>
</dbReference>
<dbReference type="HAMAP" id="MF_00090">
    <property type="entry name" value="PIMT"/>
    <property type="match status" value="1"/>
</dbReference>
<sequence length="223" mass="23810">MATAPAPVANLTAARARARMVERLRNDGIRDERVLAALNQVPRHAFVEEALASRAYEDTALPLGFQQTISQPFIVARMAELLVAGGRAMGKTLEVGAGCGYQAAVLSHLASDVYAVERIGKLLEKARANLRPLRLPNVRLKHADGSIGLPEVAPFDSIILAAAASAVPRALVDQLAPLGRMVLPLALASGEQVVVLIERTVKGTFKETRLDAVRFVPLLPGTE</sequence>
<dbReference type="SUPFAM" id="SSF53335">
    <property type="entry name" value="S-adenosyl-L-methionine-dependent methyltransferases"/>
    <property type="match status" value="1"/>
</dbReference>
<dbReference type="GO" id="GO:0004719">
    <property type="term" value="F:protein-L-isoaspartate (D-aspartate) O-methyltransferase activity"/>
    <property type="evidence" value="ECO:0007669"/>
    <property type="project" value="UniProtKB-EC"/>
</dbReference>
<dbReference type="Gene3D" id="3.40.50.150">
    <property type="entry name" value="Vaccinia Virus protein VP39"/>
    <property type="match status" value="1"/>
</dbReference>
<feature type="active site" evidence="7">
    <location>
        <position position="70"/>
    </location>
</feature>
<dbReference type="GO" id="GO:0032259">
    <property type="term" value="P:methylation"/>
    <property type="evidence" value="ECO:0007669"/>
    <property type="project" value="UniProtKB-KW"/>
</dbReference>
<dbReference type="PANTHER" id="PTHR11579:SF0">
    <property type="entry name" value="PROTEIN-L-ISOASPARTATE(D-ASPARTATE) O-METHYLTRANSFERASE"/>
    <property type="match status" value="1"/>
</dbReference>
<keyword evidence="6 7" id="KW-0949">S-adenosyl-L-methionine</keyword>
<dbReference type="NCBIfam" id="TIGR00080">
    <property type="entry name" value="pimt"/>
    <property type="match status" value="1"/>
</dbReference>
<name>A0ABV2TMD6_9RHOO</name>
<comment type="caution">
    <text evidence="8">The sequence shown here is derived from an EMBL/GenBank/DDBJ whole genome shotgun (WGS) entry which is preliminary data.</text>
</comment>
<dbReference type="CDD" id="cd02440">
    <property type="entry name" value="AdoMet_MTases"/>
    <property type="match status" value="1"/>
</dbReference>
<reference evidence="8 9" key="1">
    <citation type="submission" date="2024-07" db="EMBL/GenBank/DDBJ databases">
        <title>Uliginosibacterium flavum JJ3220;KACC:17644.</title>
        <authorList>
            <person name="Kim M.K."/>
        </authorList>
    </citation>
    <scope>NUCLEOTIDE SEQUENCE [LARGE SCALE GENOMIC DNA]</scope>
    <source>
        <strain evidence="8 9">KACC:17644</strain>
    </source>
</reference>
<dbReference type="Pfam" id="PF01135">
    <property type="entry name" value="PCMT"/>
    <property type="match status" value="1"/>
</dbReference>